<proteinExistence type="predicted"/>
<comment type="caution">
    <text evidence="2">The sequence shown here is derived from an EMBL/GenBank/DDBJ whole genome shotgun (WGS) entry which is preliminary data.</text>
</comment>
<name>A0A4Z0L7A8_9FLAO</name>
<gene>
    <name evidence="2" type="ORF">E4635_07785</name>
</gene>
<keyword evidence="3" id="KW-1185">Reference proteome</keyword>
<dbReference type="EMBL" id="SRLH01000004">
    <property type="protein sequence ID" value="TGD57902.1"/>
    <property type="molecule type" value="Genomic_DNA"/>
</dbReference>
<protein>
    <submittedName>
        <fullName evidence="2">Uncharacterized protein</fullName>
    </submittedName>
</protein>
<organism evidence="2 3">
    <name type="scientific">Flavobacterium humi</name>
    <dbReference type="NCBI Taxonomy" id="2562683"/>
    <lineage>
        <taxon>Bacteria</taxon>
        <taxon>Pseudomonadati</taxon>
        <taxon>Bacteroidota</taxon>
        <taxon>Flavobacteriia</taxon>
        <taxon>Flavobacteriales</taxon>
        <taxon>Flavobacteriaceae</taxon>
        <taxon>Flavobacterium</taxon>
    </lineage>
</organism>
<dbReference type="Proteomes" id="UP000297407">
    <property type="component" value="Unassembled WGS sequence"/>
</dbReference>
<dbReference type="RefSeq" id="WP_135526074.1">
    <property type="nucleotide sequence ID" value="NZ_SRLH01000004.1"/>
</dbReference>
<feature type="signal peptide" evidence="1">
    <location>
        <begin position="1"/>
        <end position="18"/>
    </location>
</feature>
<keyword evidence="1" id="KW-0732">Signal</keyword>
<accession>A0A4Z0L7A8</accession>
<evidence type="ECO:0000256" key="1">
    <source>
        <dbReference type="SAM" id="SignalP"/>
    </source>
</evidence>
<feature type="chain" id="PRO_5021202099" evidence="1">
    <location>
        <begin position="19"/>
        <end position="164"/>
    </location>
</feature>
<dbReference type="AlphaFoldDB" id="A0A4Z0L7A8"/>
<evidence type="ECO:0000313" key="3">
    <source>
        <dbReference type="Proteomes" id="UP000297407"/>
    </source>
</evidence>
<reference evidence="2 3" key="1">
    <citation type="submission" date="2019-04" db="EMBL/GenBank/DDBJ databases">
        <title>Flavobacterium sp. strain DS2-A Genome sequencing and assembly.</title>
        <authorList>
            <person name="Kim I."/>
        </authorList>
    </citation>
    <scope>NUCLEOTIDE SEQUENCE [LARGE SCALE GENOMIC DNA]</scope>
    <source>
        <strain evidence="2 3">DS2-A</strain>
    </source>
</reference>
<dbReference type="OrthoDB" id="1256037at2"/>
<sequence>MKHFLLLFTLFITTLSIAQNNRKAFTLHIAANETQDYKAEIPESPYFVKEKILQIYCGEKIYVECEITADTISKMKVVEQNINPKRTIEIEFTQDAEDRKNITTMLTVQNPFEKNLNYNALMFTPKGQTWTPTSIIPISAKLLNFETWPHAIITLVLDQWRFEK</sequence>
<evidence type="ECO:0000313" key="2">
    <source>
        <dbReference type="EMBL" id="TGD57902.1"/>
    </source>
</evidence>